<dbReference type="SUPFAM" id="SSF53067">
    <property type="entry name" value="Actin-like ATPase domain"/>
    <property type="match status" value="2"/>
</dbReference>
<proteinExistence type="inferred from homology"/>
<dbReference type="Pfam" id="PF00012">
    <property type="entry name" value="HSP70"/>
    <property type="match status" value="2"/>
</dbReference>
<protein>
    <submittedName>
        <fullName evidence="4">Molecular chaperone</fullName>
    </submittedName>
</protein>
<evidence type="ECO:0000256" key="1">
    <source>
        <dbReference type="ARBA" id="ARBA00007381"/>
    </source>
</evidence>
<dbReference type="InterPro" id="IPR018181">
    <property type="entry name" value="Heat_shock_70_CS"/>
</dbReference>
<dbReference type="InterPro" id="IPR043129">
    <property type="entry name" value="ATPase_NBD"/>
</dbReference>
<dbReference type="PANTHER" id="PTHR19375">
    <property type="entry name" value="HEAT SHOCK PROTEIN 70KDA"/>
    <property type="match status" value="1"/>
</dbReference>
<keyword evidence="5" id="KW-1185">Reference proteome</keyword>
<organism evidence="4 5">
    <name type="scientific">Ferrimonas pelagia</name>
    <dbReference type="NCBI Taxonomy" id="1177826"/>
    <lineage>
        <taxon>Bacteria</taxon>
        <taxon>Pseudomonadati</taxon>
        <taxon>Pseudomonadota</taxon>
        <taxon>Gammaproteobacteria</taxon>
        <taxon>Alteromonadales</taxon>
        <taxon>Ferrimonadaceae</taxon>
        <taxon>Ferrimonas</taxon>
    </lineage>
</organism>
<comment type="caution">
    <text evidence="4">The sequence shown here is derived from an EMBL/GenBank/DDBJ whole genome shotgun (WGS) entry which is preliminary data.</text>
</comment>
<comment type="similarity">
    <text evidence="1">Belongs to the heat shock protein 70 family.</text>
</comment>
<reference evidence="5" key="1">
    <citation type="journal article" date="2019" name="Int. J. Syst. Evol. Microbiol.">
        <title>The Global Catalogue of Microorganisms (GCM) 10K type strain sequencing project: providing services to taxonomists for standard genome sequencing and annotation.</title>
        <authorList>
            <consortium name="The Broad Institute Genomics Platform"/>
            <consortium name="The Broad Institute Genome Sequencing Center for Infectious Disease"/>
            <person name="Wu L."/>
            <person name="Ma J."/>
        </authorList>
    </citation>
    <scope>NUCLEOTIDE SEQUENCE [LARGE SCALE GENOMIC DNA]</scope>
    <source>
        <strain evidence="5">JCM 18401</strain>
    </source>
</reference>
<dbReference type="Gene3D" id="3.90.640.10">
    <property type="entry name" value="Actin, Chain A, domain 4"/>
    <property type="match status" value="1"/>
</dbReference>
<accession>A0ABP9FG90</accession>
<keyword evidence="3" id="KW-0067">ATP-binding</keyword>
<dbReference type="PROSITE" id="PS00329">
    <property type="entry name" value="HSP70_2"/>
    <property type="match status" value="1"/>
</dbReference>
<gene>
    <name evidence="4" type="primary">yegD</name>
    <name evidence="4" type="ORF">GCM10023333_40190</name>
</gene>
<dbReference type="RefSeq" id="WP_345337297.1">
    <property type="nucleotide sequence ID" value="NZ_BAABJZ010000105.1"/>
</dbReference>
<evidence type="ECO:0000313" key="4">
    <source>
        <dbReference type="EMBL" id="GAA4902084.1"/>
    </source>
</evidence>
<evidence type="ECO:0000256" key="2">
    <source>
        <dbReference type="ARBA" id="ARBA00022741"/>
    </source>
</evidence>
<evidence type="ECO:0000313" key="5">
    <source>
        <dbReference type="Proteomes" id="UP001499988"/>
    </source>
</evidence>
<dbReference type="Gene3D" id="3.30.420.40">
    <property type="match status" value="2"/>
</dbReference>
<dbReference type="EMBL" id="BAABJZ010000105">
    <property type="protein sequence ID" value="GAA4902084.1"/>
    <property type="molecule type" value="Genomic_DNA"/>
</dbReference>
<dbReference type="Proteomes" id="UP001499988">
    <property type="component" value="Unassembled WGS sequence"/>
</dbReference>
<dbReference type="NCBIfam" id="NF008673">
    <property type="entry name" value="PRK11678.1"/>
    <property type="match status" value="1"/>
</dbReference>
<keyword evidence="2" id="KW-0547">Nucleotide-binding</keyword>
<evidence type="ECO:0000256" key="3">
    <source>
        <dbReference type="ARBA" id="ARBA00022840"/>
    </source>
</evidence>
<sequence>MSGIAGFDFGTSNCAIGVMAAGAPELIALPEHGRYMPSTLFAPRSEMISGWLYQQLDAAGRGTRYQQARGHQLSASLGALRELKLDGYGDQLAFGQSALSHYLEDPADCYYVRSPKSFLGASGISARQQQQFEDIAAAMMWHLSNQVGLTGAAPLKKVVIGRPVNFQGLNSEQSNQQALTILTNAAHFVGFDQVEFLYEPMAAGLAYQQQLTQEQQVLVIDIGGGTSDVSLLTMGPGYLDSGDHQDRVLGYSGERIGGNDFDIALNFNALMPALGAGSILPSGKTVPIKPFKDAAAVNDLPAQSRFYQRDTRALLTQLQREPGLAHLSRLLTLQAERMTFQLSASAERAKIALSQDDQTLIDLGYLEAALDTQVTQAQFAQASERLLQHIATLTDDVLAQAGCQPHAIFLTGGSANSPLVRQFLSERYEAPLVCGDNFGSVTAGLTLWADRIFR</sequence>
<name>A0ABP9FG90_9GAMM</name>
<dbReference type="InterPro" id="IPR013126">
    <property type="entry name" value="Hsp_70_fam"/>
</dbReference>